<dbReference type="Gene3D" id="3.90.550.10">
    <property type="entry name" value="Spore Coat Polysaccharide Biosynthesis Protein SpsA, Chain A"/>
    <property type="match status" value="1"/>
</dbReference>
<accession>A0ABT0IPU3</accession>
<dbReference type="RefSeq" id="WP_248682569.1">
    <property type="nucleotide sequence ID" value="NZ_JALPRY010000008.1"/>
</dbReference>
<dbReference type="EMBL" id="JALPRY010000008">
    <property type="protein sequence ID" value="MCK8779881.1"/>
    <property type="molecule type" value="Genomic_DNA"/>
</dbReference>
<dbReference type="InterPro" id="IPR029044">
    <property type="entry name" value="Nucleotide-diphossugar_trans"/>
</dbReference>
<dbReference type="Proteomes" id="UP001202827">
    <property type="component" value="Unassembled WGS sequence"/>
</dbReference>
<organism evidence="2 3">
    <name type="scientific">Neorhizobium turbinariae</name>
    <dbReference type="NCBI Taxonomy" id="2937795"/>
    <lineage>
        <taxon>Bacteria</taxon>
        <taxon>Pseudomonadati</taxon>
        <taxon>Pseudomonadota</taxon>
        <taxon>Alphaproteobacteria</taxon>
        <taxon>Hyphomicrobiales</taxon>
        <taxon>Rhizobiaceae</taxon>
        <taxon>Rhizobium/Agrobacterium group</taxon>
        <taxon>Neorhizobium</taxon>
    </lineage>
</organism>
<feature type="domain" description="Glycosyltransferase 2-like" evidence="1">
    <location>
        <begin position="5"/>
        <end position="135"/>
    </location>
</feature>
<reference evidence="2 3" key="1">
    <citation type="submission" date="2022-04" db="EMBL/GenBank/DDBJ databases">
        <title>Rhizobium coralii sp. nov., isolated from coral Turbinaria peltata.</title>
        <authorList>
            <person name="Sun H."/>
        </authorList>
    </citation>
    <scope>NUCLEOTIDE SEQUENCE [LARGE SCALE GENOMIC DNA]</scope>
    <source>
        <strain evidence="2 3">NTR19</strain>
    </source>
</reference>
<sequence>MSIDIAVCTYRRPALRKTLSSLFALQVPEGLEVRIIVADNDAEPSAQALVHEMRATSPGEIEYVHCPKSNISIARNACLDACKGDYLAFIDDDEVASPEWLQELVETIRTTGSDAVLGPVRAIYDDDAPGWMRRGDVHSTLPVWVSGAIRTGYTCNVILDMRSLHVAGRRFDPGLGQSGGEDTQFFSAMTENGGRIEFAPAALVTEPVPDGRASLSWLCKRRFRSGQTHGRILASKYASNSRLLQVGLAAAKASYCMLAALLTAAAPVRRNQFILRGVLHAGVVSGLVGMQEIRQYGLVKIS</sequence>
<evidence type="ECO:0000313" key="2">
    <source>
        <dbReference type="EMBL" id="MCK8779881.1"/>
    </source>
</evidence>
<keyword evidence="3" id="KW-1185">Reference proteome</keyword>
<protein>
    <submittedName>
        <fullName evidence="2">Glycosyltransferase</fullName>
    </submittedName>
</protein>
<dbReference type="SUPFAM" id="SSF53448">
    <property type="entry name" value="Nucleotide-diphospho-sugar transferases"/>
    <property type="match status" value="1"/>
</dbReference>
<dbReference type="InterPro" id="IPR050834">
    <property type="entry name" value="Glycosyltransf_2"/>
</dbReference>
<evidence type="ECO:0000259" key="1">
    <source>
        <dbReference type="Pfam" id="PF00535"/>
    </source>
</evidence>
<evidence type="ECO:0000313" key="3">
    <source>
        <dbReference type="Proteomes" id="UP001202827"/>
    </source>
</evidence>
<dbReference type="PANTHER" id="PTHR43685:SF2">
    <property type="entry name" value="GLYCOSYLTRANSFERASE 2-LIKE DOMAIN-CONTAINING PROTEIN"/>
    <property type="match status" value="1"/>
</dbReference>
<gene>
    <name evidence="2" type="ORF">M0654_07750</name>
</gene>
<comment type="caution">
    <text evidence="2">The sequence shown here is derived from an EMBL/GenBank/DDBJ whole genome shotgun (WGS) entry which is preliminary data.</text>
</comment>
<name>A0ABT0IPU3_9HYPH</name>
<dbReference type="InterPro" id="IPR001173">
    <property type="entry name" value="Glyco_trans_2-like"/>
</dbReference>
<dbReference type="PANTHER" id="PTHR43685">
    <property type="entry name" value="GLYCOSYLTRANSFERASE"/>
    <property type="match status" value="1"/>
</dbReference>
<proteinExistence type="predicted"/>
<dbReference type="Pfam" id="PF00535">
    <property type="entry name" value="Glycos_transf_2"/>
    <property type="match status" value="1"/>
</dbReference>